<keyword evidence="6 8" id="KW-1133">Transmembrane helix</keyword>
<feature type="transmembrane region" description="Helical" evidence="8">
    <location>
        <begin position="38"/>
        <end position="59"/>
    </location>
</feature>
<keyword evidence="3" id="KW-0813">Transport</keyword>
<keyword evidence="5 8" id="KW-0812">Transmembrane</keyword>
<keyword evidence="7 8" id="KW-0472">Membrane</keyword>
<feature type="non-terminal residue" evidence="10">
    <location>
        <position position="1"/>
    </location>
</feature>
<feature type="transmembrane region" description="Helical" evidence="8">
    <location>
        <begin position="138"/>
        <end position="164"/>
    </location>
</feature>
<dbReference type="PANTHER" id="PTHR48022:SF75">
    <property type="entry name" value="GALACTOSE TRANSPORTER-RELATED"/>
    <property type="match status" value="1"/>
</dbReference>
<dbReference type="EMBL" id="CVQI01004581">
    <property type="protein sequence ID" value="CRK14009.1"/>
    <property type="molecule type" value="Genomic_DNA"/>
</dbReference>
<evidence type="ECO:0000256" key="6">
    <source>
        <dbReference type="ARBA" id="ARBA00022989"/>
    </source>
</evidence>
<reference evidence="11" key="1">
    <citation type="submission" date="2015-05" db="EMBL/GenBank/DDBJ databases">
        <authorList>
            <person name="Fogelqvist Johan"/>
        </authorList>
    </citation>
    <scope>NUCLEOTIDE SEQUENCE [LARGE SCALE GENOMIC DNA]</scope>
</reference>
<dbReference type="PROSITE" id="PS00216">
    <property type="entry name" value="SUGAR_TRANSPORT_1"/>
    <property type="match status" value="1"/>
</dbReference>
<feature type="transmembrane region" description="Helical" evidence="8">
    <location>
        <begin position="71"/>
        <end position="96"/>
    </location>
</feature>
<dbReference type="GO" id="GO:0005351">
    <property type="term" value="F:carbohydrate:proton symporter activity"/>
    <property type="evidence" value="ECO:0007669"/>
    <property type="project" value="TreeGrafter"/>
</dbReference>
<dbReference type="Gene3D" id="1.20.1250.20">
    <property type="entry name" value="MFS general substrate transporter like domains"/>
    <property type="match status" value="2"/>
</dbReference>
<feature type="transmembrane region" description="Helical" evidence="8">
    <location>
        <begin position="220"/>
        <end position="238"/>
    </location>
</feature>
<feature type="non-terminal residue" evidence="10">
    <location>
        <position position="259"/>
    </location>
</feature>
<comment type="similarity">
    <text evidence="2">Belongs to the major facilitator superfamily. Sugar transporter (TC 2.A.1.1) family.</text>
</comment>
<evidence type="ECO:0000256" key="8">
    <source>
        <dbReference type="SAM" id="Phobius"/>
    </source>
</evidence>
<accession>A0A0G4KW48</accession>
<dbReference type="SUPFAM" id="SSF103473">
    <property type="entry name" value="MFS general substrate transporter"/>
    <property type="match status" value="2"/>
</dbReference>
<dbReference type="PANTHER" id="PTHR48022">
    <property type="entry name" value="PLASTIDIC GLUCOSE TRANSPORTER 4"/>
    <property type="match status" value="1"/>
</dbReference>
<evidence type="ECO:0000256" key="7">
    <source>
        <dbReference type="ARBA" id="ARBA00023136"/>
    </source>
</evidence>
<evidence type="ECO:0000259" key="9">
    <source>
        <dbReference type="PROSITE" id="PS50850"/>
    </source>
</evidence>
<feature type="transmembrane region" description="Helical" evidence="8">
    <location>
        <begin position="12"/>
        <end position="31"/>
    </location>
</feature>
<dbReference type="PROSITE" id="PS50850">
    <property type="entry name" value="MFS"/>
    <property type="match status" value="1"/>
</dbReference>
<dbReference type="InterPro" id="IPR005828">
    <property type="entry name" value="MFS_sugar_transport-like"/>
</dbReference>
<dbReference type="InterPro" id="IPR020846">
    <property type="entry name" value="MFS_dom"/>
</dbReference>
<evidence type="ECO:0000256" key="2">
    <source>
        <dbReference type="ARBA" id="ARBA00010992"/>
    </source>
</evidence>
<feature type="transmembrane region" description="Helical" evidence="8">
    <location>
        <begin position="184"/>
        <end position="208"/>
    </location>
</feature>
<proteinExistence type="inferred from homology"/>
<evidence type="ECO:0000256" key="4">
    <source>
        <dbReference type="ARBA" id="ARBA00022597"/>
    </source>
</evidence>
<dbReference type="AlphaFoldDB" id="A0A0G4KW48"/>
<evidence type="ECO:0000256" key="1">
    <source>
        <dbReference type="ARBA" id="ARBA00004141"/>
    </source>
</evidence>
<name>A0A0G4KW48_VERLO</name>
<dbReference type="GO" id="GO:0005886">
    <property type="term" value="C:plasma membrane"/>
    <property type="evidence" value="ECO:0007669"/>
    <property type="project" value="TreeGrafter"/>
</dbReference>
<dbReference type="Pfam" id="PF00083">
    <property type="entry name" value="Sugar_tr"/>
    <property type="match status" value="2"/>
</dbReference>
<organism evidence="10 11">
    <name type="scientific">Verticillium longisporum</name>
    <name type="common">Verticillium dahliae var. longisporum</name>
    <dbReference type="NCBI Taxonomy" id="100787"/>
    <lineage>
        <taxon>Eukaryota</taxon>
        <taxon>Fungi</taxon>
        <taxon>Dikarya</taxon>
        <taxon>Ascomycota</taxon>
        <taxon>Pezizomycotina</taxon>
        <taxon>Sordariomycetes</taxon>
        <taxon>Hypocreomycetidae</taxon>
        <taxon>Glomerellales</taxon>
        <taxon>Plectosphaerellaceae</taxon>
        <taxon>Verticillium</taxon>
    </lineage>
</organism>
<dbReference type="InterPro" id="IPR050360">
    <property type="entry name" value="MFS_Sugar_Transporters"/>
</dbReference>
<evidence type="ECO:0000256" key="5">
    <source>
        <dbReference type="ARBA" id="ARBA00022692"/>
    </source>
</evidence>
<dbReference type="Proteomes" id="UP000045706">
    <property type="component" value="Unassembled WGS sequence"/>
</dbReference>
<gene>
    <name evidence="10" type="ORF">BN1723_017366</name>
</gene>
<sequence length="259" mass="27962">FESAGVDDPILVQLILGAVNVVTTFYGLYVVEKYGRRWPLFIGGLWQAAWLCVFASIGVAQPPDNNSTTGIVMIVSACMFIASFAGTWGPICWVVIGETFPVRTRAKQASLATAGNWLGNFMIASIKVNGAEVGIESIMLGVITSIGGFLFGYDTGHISSMLLFTDFRNRFATGPRDEDGIKTWVSIIQSLMVSLMSIGTLIGALSGAYTADWWGRRKSLTFGVCIFITGNIIQITAMDTWVHMMMGRFVAGLGVGNLS</sequence>
<dbReference type="InterPro" id="IPR003663">
    <property type="entry name" value="Sugar/inositol_transpt"/>
</dbReference>
<evidence type="ECO:0000313" key="11">
    <source>
        <dbReference type="Proteomes" id="UP000045706"/>
    </source>
</evidence>
<dbReference type="PRINTS" id="PR00171">
    <property type="entry name" value="SUGRTRNSPORT"/>
</dbReference>
<dbReference type="InterPro" id="IPR005829">
    <property type="entry name" value="Sugar_transporter_CS"/>
</dbReference>
<feature type="domain" description="Major facilitator superfamily (MFS) profile" evidence="9">
    <location>
        <begin position="140"/>
        <end position="259"/>
    </location>
</feature>
<comment type="subcellular location">
    <subcellularLocation>
        <location evidence="1">Membrane</location>
        <topology evidence="1">Multi-pass membrane protein</topology>
    </subcellularLocation>
</comment>
<protein>
    <recommendedName>
        <fullName evidence="9">Major facilitator superfamily (MFS) profile domain-containing protein</fullName>
    </recommendedName>
</protein>
<dbReference type="InterPro" id="IPR036259">
    <property type="entry name" value="MFS_trans_sf"/>
</dbReference>
<keyword evidence="4" id="KW-0762">Sugar transport</keyword>
<evidence type="ECO:0000256" key="3">
    <source>
        <dbReference type="ARBA" id="ARBA00022448"/>
    </source>
</evidence>
<evidence type="ECO:0000313" key="10">
    <source>
        <dbReference type="EMBL" id="CRK14009.1"/>
    </source>
</evidence>